<dbReference type="CDD" id="cd05155">
    <property type="entry name" value="APH_ChoK_like_1"/>
    <property type="match status" value="1"/>
</dbReference>
<dbReference type="Gene3D" id="3.90.1200.10">
    <property type="match status" value="1"/>
</dbReference>
<keyword evidence="2" id="KW-0808">Transferase</keyword>
<reference evidence="3" key="1">
    <citation type="journal article" date="2019" name="Int. J. Syst. Evol. Microbiol.">
        <title>The Global Catalogue of Microorganisms (GCM) 10K type strain sequencing project: providing services to taxonomists for standard genome sequencing and annotation.</title>
        <authorList>
            <consortium name="The Broad Institute Genomics Platform"/>
            <consortium name="The Broad Institute Genome Sequencing Center for Infectious Disease"/>
            <person name="Wu L."/>
            <person name="Ma J."/>
        </authorList>
    </citation>
    <scope>NUCLEOTIDE SEQUENCE [LARGE SCALE GENOMIC DNA]</scope>
    <source>
        <strain evidence="3">KLKA75</strain>
    </source>
</reference>
<dbReference type="Gene3D" id="3.30.200.20">
    <property type="entry name" value="Phosphorylase Kinase, domain 1"/>
    <property type="match status" value="1"/>
</dbReference>
<comment type="caution">
    <text evidence="2">The sequence shown here is derived from an EMBL/GenBank/DDBJ whole genome shotgun (WGS) entry which is preliminary data.</text>
</comment>
<dbReference type="EC" id="2.7.-.-" evidence="2"/>
<proteinExistence type="predicted"/>
<dbReference type="RefSeq" id="WP_378260527.1">
    <property type="nucleotide sequence ID" value="NZ_JBHSIT010000009.1"/>
</dbReference>
<dbReference type="PANTHER" id="PTHR21310">
    <property type="entry name" value="AMINOGLYCOSIDE PHOSPHOTRANSFERASE-RELATED-RELATED"/>
    <property type="match status" value="1"/>
</dbReference>
<dbReference type="Proteomes" id="UP001595872">
    <property type="component" value="Unassembled WGS sequence"/>
</dbReference>
<evidence type="ECO:0000313" key="3">
    <source>
        <dbReference type="Proteomes" id="UP001595872"/>
    </source>
</evidence>
<dbReference type="InterPro" id="IPR011009">
    <property type="entry name" value="Kinase-like_dom_sf"/>
</dbReference>
<accession>A0ABV9U6S9</accession>
<sequence length="297" mass="32132">MSMHADEATITADLVRGLLAEQFPEWADLPIEPVRSSAGTVNAIFRLGGTRSVRLPRRPSGAKGLLREQEWLPRLAPCLPVPVPDLLGRGVPGSAFPRPWSVHRWLDGAHPAPDADLGRDLAELVLGFRRVPFREGPASYRGGSLREMDAAVRTAIADLEADLDTSLATALWDESVHAPAWDGPPTWTHSDLLPANLLVAGGRLSGVLDFGTVGVGDPACDLMPAWTVLSAPARRDFREALEPDEPTWLRGRGWAFSMALLGLPYYRETNPPFAAMCRRTIDAVLAAASPDVRGCRG</sequence>
<evidence type="ECO:0000313" key="2">
    <source>
        <dbReference type="EMBL" id="MFC4911531.1"/>
    </source>
</evidence>
<evidence type="ECO:0000259" key="1">
    <source>
        <dbReference type="Pfam" id="PF01636"/>
    </source>
</evidence>
<dbReference type="Pfam" id="PF01636">
    <property type="entry name" value="APH"/>
    <property type="match status" value="1"/>
</dbReference>
<gene>
    <name evidence="2" type="ORF">ACFPCY_29805</name>
</gene>
<dbReference type="InterPro" id="IPR002575">
    <property type="entry name" value="Aminoglycoside_PTrfase"/>
</dbReference>
<dbReference type="GO" id="GO:0016740">
    <property type="term" value="F:transferase activity"/>
    <property type="evidence" value="ECO:0007669"/>
    <property type="project" value="UniProtKB-KW"/>
</dbReference>
<name>A0ABV9U6S9_9ACTN</name>
<keyword evidence="3" id="KW-1185">Reference proteome</keyword>
<protein>
    <submittedName>
        <fullName evidence="2">Aminoglycoside phosphotransferase family protein</fullName>
        <ecNumber evidence="2">2.7.-.-</ecNumber>
    </submittedName>
</protein>
<dbReference type="SUPFAM" id="SSF56112">
    <property type="entry name" value="Protein kinase-like (PK-like)"/>
    <property type="match status" value="1"/>
</dbReference>
<dbReference type="InterPro" id="IPR051678">
    <property type="entry name" value="AGP_Transferase"/>
</dbReference>
<organism evidence="2 3">
    <name type="scientific">Actinomadura gamaensis</name>
    <dbReference type="NCBI Taxonomy" id="1763541"/>
    <lineage>
        <taxon>Bacteria</taxon>
        <taxon>Bacillati</taxon>
        <taxon>Actinomycetota</taxon>
        <taxon>Actinomycetes</taxon>
        <taxon>Streptosporangiales</taxon>
        <taxon>Thermomonosporaceae</taxon>
        <taxon>Actinomadura</taxon>
    </lineage>
</organism>
<feature type="domain" description="Aminoglycoside phosphotransferase" evidence="1">
    <location>
        <begin position="39"/>
        <end position="254"/>
    </location>
</feature>
<dbReference type="PANTHER" id="PTHR21310:SF42">
    <property type="entry name" value="BIFUNCTIONAL AAC_APH"/>
    <property type="match status" value="1"/>
</dbReference>
<dbReference type="EMBL" id="JBHSIT010000009">
    <property type="protein sequence ID" value="MFC4911531.1"/>
    <property type="molecule type" value="Genomic_DNA"/>
</dbReference>